<dbReference type="EMBL" id="CAJNRD030001117">
    <property type="protein sequence ID" value="CAG5079383.1"/>
    <property type="molecule type" value="Genomic_DNA"/>
</dbReference>
<proteinExistence type="predicted"/>
<comment type="caution">
    <text evidence="1">The sequence shown here is derived from an EMBL/GenBank/DDBJ whole genome shotgun (WGS) entry which is preliminary data.</text>
</comment>
<evidence type="ECO:0000313" key="2">
    <source>
        <dbReference type="Proteomes" id="UP000786811"/>
    </source>
</evidence>
<evidence type="ECO:0000313" key="1">
    <source>
        <dbReference type="EMBL" id="CAG5079383.1"/>
    </source>
</evidence>
<dbReference type="Proteomes" id="UP000786811">
    <property type="component" value="Unassembled WGS sequence"/>
</dbReference>
<organism evidence="1 2">
    <name type="scientific">Cotesia congregata</name>
    <name type="common">Parasitoid wasp</name>
    <name type="synonym">Apanteles congregatus</name>
    <dbReference type="NCBI Taxonomy" id="51543"/>
    <lineage>
        <taxon>Eukaryota</taxon>
        <taxon>Metazoa</taxon>
        <taxon>Ecdysozoa</taxon>
        <taxon>Arthropoda</taxon>
        <taxon>Hexapoda</taxon>
        <taxon>Insecta</taxon>
        <taxon>Pterygota</taxon>
        <taxon>Neoptera</taxon>
        <taxon>Endopterygota</taxon>
        <taxon>Hymenoptera</taxon>
        <taxon>Apocrita</taxon>
        <taxon>Ichneumonoidea</taxon>
        <taxon>Braconidae</taxon>
        <taxon>Microgastrinae</taxon>
        <taxon>Cotesia</taxon>
    </lineage>
</organism>
<accession>A0A8J2H6V8</accession>
<protein>
    <submittedName>
        <fullName evidence="1">Similar to Early 94 kDa protein (Autographa californica nuclear polyhedrosis virus)</fullName>
    </submittedName>
</protein>
<name>A0A8J2H6V8_COTCN</name>
<dbReference type="OrthoDB" id="8120898at2759"/>
<gene>
    <name evidence="1" type="ORF">HICCMSTLAB_LOCUS2997</name>
</gene>
<dbReference type="AlphaFoldDB" id="A0A8J2H6V8"/>
<reference evidence="1" key="1">
    <citation type="submission" date="2021-04" db="EMBL/GenBank/DDBJ databases">
        <authorList>
            <person name="Chebbi M.A.C M."/>
        </authorList>
    </citation>
    <scope>NUCLEOTIDE SEQUENCE</scope>
</reference>
<sequence length="229" mass="27378">MLDKIFKNINGFLVCEIEKPVNLQKLNYLKLNHKGMLHTDIIQEKVHLNEYVHLINYEDDSNKNGKIIVKICEKTFRPFFTIDQETSFYSELVKITKKVIINNDDDKNNVKISYDTIDSLEFDKILSLYNLFLRCAKDSKKYPTLPEYLEYVSRKKKFNRDLVTIFPPDVYASLEDVHSRYQNVMETVDVNKLIEVFKRYAKRLERIKEEVVLKFNNDHAFNEFITWEE</sequence>
<keyword evidence="2" id="KW-1185">Reference proteome</keyword>